<feature type="transmembrane region" description="Helical" evidence="8">
    <location>
        <begin position="446"/>
        <end position="468"/>
    </location>
</feature>
<dbReference type="InterPro" id="IPR011701">
    <property type="entry name" value="MFS"/>
</dbReference>
<protein>
    <recommendedName>
        <fullName evidence="11">Major facilitator superfamily (MFS) profile domain-containing protein</fullName>
    </recommendedName>
</protein>
<dbReference type="InterPro" id="IPR036259">
    <property type="entry name" value="MFS_trans_sf"/>
</dbReference>
<keyword evidence="4 8" id="KW-0812">Transmembrane</keyword>
<organism evidence="9 10">
    <name type="scientific">Candida verbasci</name>
    <dbReference type="NCBI Taxonomy" id="1227364"/>
    <lineage>
        <taxon>Eukaryota</taxon>
        <taxon>Fungi</taxon>
        <taxon>Dikarya</taxon>
        <taxon>Ascomycota</taxon>
        <taxon>Saccharomycotina</taxon>
        <taxon>Pichiomycetes</taxon>
        <taxon>Debaryomycetaceae</taxon>
        <taxon>Candida/Lodderomyces clade</taxon>
        <taxon>Candida</taxon>
    </lineage>
</organism>
<feature type="transmembrane region" description="Helical" evidence="8">
    <location>
        <begin position="355"/>
        <end position="374"/>
    </location>
</feature>
<keyword evidence="2" id="KW-0813">Transport</keyword>
<evidence type="ECO:0000256" key="4">
    <source>
        <dbReference type="ARBA" id="ARBA00022692"/>
    </source>
</evidence>
<keyword evidence="5 8" id="KW-1133">Transmembrane helix</keyword>
<dbReference type="Pfam" id="PF07690">
    <property type="entry name" value="MFS_1"/>
    <property type="match status" value="1"/>
</dbReference>
<feature type="transmembrane region" description="Helical" evidence="8">
    <location>
        <begin position="117"/>
        <end position="139"/>
    </location>
</feature>
<dbReference type="FunFam" id="1.20.1250.20:FF:000065">
    <property type="entry name" value="Putative MFS pantothenate transporter"/>
    <property type="match status" value="1"/>
</dbReference>
<feature type="transmembrane region" description="Helical" evidence="8">
    <location>
        <begin position="146"/>
        <end position="167"/>
    </location>
</feature>
<dbReference type="PANTHER" id="PTHR43791:SF39">
    <property type="entry name" value="TRANSPORTER LIZ1_SEO1, PUTATIVE (AFU_ORTHOLOGUE AFUA_3G00980)-RELATED"/>
    <property type="match status" value="1"/>
</dbReference>
<dbReference type="OrthoDB" id="3639251at2759"/>
<feature type="transmembrane region" description="Helical" evidence="8">
    <location>
        <begin position="474"/>
        <end position="498"/>
    </location>
</feature>
<keyword evidence="10" id="KW-1185">Reference proteome</keyword>
<evidence type="ECO:0000256" key="8">
    <source>
        <dbReference type="SAM" id="Phobius"/>
    </source>
</evidence>
<evidence type="ECO:0000313" key="10">
    <source>
        <dbReference type="Proteomes" id="UP001152885"/>
    </source>
</evidence>
<evidence type="ECO:0000256" key="6">
    <source>
        <dbReference type="ARBA" id="ARBA00023136"/>
    </source>
</evidence>
<evidence type="ECO:0008006" key="11">
    <source>
        <dbReference type="Google" id="ProtNLM"/>
    </source>
</evidence>
<feature type="transmembrane region" description="Helical" evidence="8">
    <location>
        <begin position="412"/>
        <end position="434"/>
    </location>
</feature>
<evidence type="ECO:0000256" key="5">
    <source>
        <dbReference type="ARBA" id="ARBA00022989"/>
    </source>
</evidence>
<evidence type="ECO:0000313" key="9">
    <source>
        <dbReference type="EMBL" id="CAI5755901.1"/>
    </source>
</evidence>
<dbReference type="Proteomes" id="UP001152885">
    <property type="component" value="Unassembled WGS sequence"/>
</dbReference>
<comment type="caution">
    <text evidence="9">The sequence shown here is derived from an EMBL/GenBank/DDBJ whole genome shotgun (WGS) entry which is preliminary data.</text>
</comment>
<evidence type="ECO:0000256" key="1">
    <source>
        <dbReference type="ARBA" id="ARBA00004651"/>
    </source>
</evidence>
<dbReference type="GO" id="GO:0022857">
    <property type="term" value="F:transmembrane transporter activity"/>
    <property type="evidence" value="ECO:0007669"/>
    <property type="project" value="InterPro"/>
</dbReference>
<keyword evidence="6 8" id="KW-0472">Membrane</keyword>
<dbReference type="SUPFAM" id="SSF103473">
    <property type="entry name" value="MFS general substrate transporter"/>
    <property type="match status" value="1"/>
</dbReference>
<dbReference type="GO" id="GO:0005886">
    <property type="term" value="C:plasma membrane"/>
    <property type="evidence" value="ECO:0007669"/>
    <property type="project" value="UniProtKB-SubCell"/>
</dbReference>
<evidence type="ECO:0000256" key="7">
    <source>
        <dbReference type="ARBA" id="ARBA00037968"/>
    </source>
</evidence>
<evidence type="ECO:0000256" key="2">
    <source>
        <dbReference type="ARBA" id="ARBA00022448"/>
    </source>
</evidence>
<proteinExistence type="inferred from homology"/>
<sequence length="522" mass="59508">MELHKVTTAKTEAESLTKDNYEINEQEINDNDTFNSVPFIDLTRPVQEESKWFKFKKFIYDGVGKNKKEQKYLAKLDAFLLTSSCLGYFIKNLNQSNVTTAYVNGMDEYYNMTQKQYNIVVTMFTVGYILGQVPSNLIITRVSPRYYLGGLELIWCFLTVIMVAVPADNIGGLYAIRFLIGFTESGYFPAMEYLLGSNYNRHELSKRSSFFAVSGNLAGIISGPLQQAIIKHFAPTHRQLPSFKWLFVFDAVISFPIALYTMLVDPNTPATTDAFYFTDEDKLVGLERRRLIGAPTKKHKKFSFKRVLSYTKNWKFWIFPWLFLCYNNSCYPNSQPTFQNFLKISLGKPSSVYNIYPTYVAVTGIVLCIIFAYINDFLGGKKNVWFISLFFVLVMIGCSMLSAWDIAIGGKYLAYFLVGAPTSWGQPMIFSYLNRLLVNEDDEKRSFIVVCTNTLAYVTGAITVNFVWTGPPTYFIGFTYTACLCALGLVLTGVVYYLDQRDEKAKKSKLLLRESSSDVNSF</sequence>
<reference evidence="9" key="1">
    <citation type="submission" date="2022-12" db="EMBL/GenBank/DDBJ databases">
        <authorList>
            <person name="Brejova B."/>
        </authorList>
    </citation>
    <scope>NUCLEOTIDE SEQUENCE</scope>
</reference>
<evidence type="ECO:0000256" key="3">
    <source>
        <dbReference type="ARBA" id="ARBA00022475"/>
    </source>
</evidence>
<gene>
    <name evidence="9" type="ORF">CANVERA_P0417</name>
</gene>
<name>A0A9W4TQP7_9ASCO</name>
<feature type="transmembrane region" description="Helical" evidence="8">
    <location>
        <begin position="245"/>
        <end position="263"/>
    </location>
</feature>
<dbReference type="PANTHER" id="PTHR43791">
    <property type="entry name" value="PERMEASE-RELATED"/>
    <property type="match status" value="1"/>
</dbReference>
<comment type="subcellular location">
    <subcellularLocation>
        <location evidence="1">Cell membrane</location>
        <topology evidence="1">Multi-pass membrane protein</topology>
    </subcellularLocation>
</comment>
<accession>A0A9W4TQP7</accession>
<keyword evidence="3" id="KW-1003">Cell membrane</keyword>
<dbReference type="Gene3D" id="1.20.1250.20">
    <property type="entry name" value="MFS general substrate transporter like domains"/>
    <property type="match status" value="2"/>
</dbReference>
<comment type="similarity">
    <text evidence="7">Belongs to the major facilitator superfamily. Allantoate permease family.</text>
</comment>
<dbReference type="EMBL" id="CANTUO010000001">
    <property type="protein sequence ID" value="CAI5755901.1"/>
    <property type="molecule type" value="Genomic_DNA"/>
</dbReference>
<dbReference type="FunFam" id="1.20.1250.20:FF:000386">
    <property type="entry name" value="MFS general substrate transporter"/>
    <property type="match status" value="1"/>
</dbReference>
<feature type="transmembrane region" description="Helical" evidence="8">
    <location>
        <begin position="386"/>
        <end position="406"/>
    </location>
</feature>
<dbReference type="AlphaFoldDB" id="A0A9W4TQP7"/>